<name>G4CEP0_9NEIS</name>
<evidence type="ECO:0000256" key="1">
    <source>
        <dbReference type="ARBA" id="ARBA00004651"/>
    </source>
</evidence>
<organism evidence="7 8">
    <name type="scientific">Neisseria shayeganii 871</name>
    <dbReference type="NCBI Taxonomy" id="1032488"/>
    <lineage>
        <taxon>Bacteria</taxon>
        <taxon>Pseudomonadati</taxon>
        <taxon>Pseudomonadota</taxon>
        <taxon>Betaproteobacteria</taxon>
        <taxon>Neisseriales</taxon>
        <taxon>Neisseriaceae</taxon>
        <taxon>Neisseria</taxon>
    </lineage>
</organism>
<dbReference type="PANTHER" id="PTHR30086">
    <property type="entry name" value="ARGININE EXPORTER PROTEIN ARGO"/>
    <property type="match status" value="1"/>
</dbReference>
<feature type="transmembrane region" description="Helical" evidence="6">
    <location>
        <begin position="177"/>
        <end position="193"/>
    </location>
</feature>
<keyword evidence="2" id="KW-1003">Cell membrane</keyword>
<feature type="transmembrane region" description="Helical" evidence="6">
    <location>
        <begin position="6"/>
        <end position="29"/>
    </location>
</feature>
<dbReference type="Proteomes" id="UP000003019">
    <property type="component" value="Unassembled WGS sequence"/>
</dbReference>
<evidence type="ECO:0000313" key="8">
    <source>
        <dbReference type="Proteomes" id="UP000003019"/>
    </source>
</evidence>
<dbReference type="GO" id="GO:0033228">
    <property type="term" value="P:cysteine export across plasma membrane"/>
    <property type="evidence" value="ECO:0007669"/>
    <property type="project" value="TreeGrafter"/>
</dbReference>
<evidence type="ECO:0000256" key="5">
    <source>
        <dbReference type="ARBA" id="ARBA00023136"/>
    </source>
</evidence>
<gene>
    <name evidence="7" type="primary">lysE</name>
    <name evidence="7" type="ORF">HMPREF9371_0079</name>
</gene>
<comment type="caution">
    <text evidence="7">The sequence shown here is derived from an EMBL/GenBank/DDBJ whole genome shotgun (WGS) entry which is preliminary data.</text>
</comment>
<dbReference type="EMBL" id="AGAY01000002">
    <property type="protein sequence ID" value="EGY53768.1"/>
    <property type="molecule type" value="Genomic_DNA"/>
</dbReference>
<dbReference type="RefSeq" id="WP_009117773.1">
    <property type="nucleotide sequence ID" value="NZ_JH164926.1"/>
</dbReference>
<keyword evidence="5 6" id="KW-0472">Membrane</keyword>
<dbReference type="GO" id="GO:0005886">
    <property type="term" value="C:plasma membrane"/>
    <property type="evidence" value="ECO:0007669"/>
    <property type="project" value="UniProtKB-SubCell"/>
</dbReference>
<dbReference type="OrthoDB" id="9812084at2"/>
<feature type="transmembrane region" description="Helical" evidence="6">
    <location>
        <begin position="140"/>
        <end position="165"/>
    </location>
</feature>
<feature type="transmembrane region" description="Helical" evidence="6">
    <location>
        <begin position="41"/>
        <end position="62"/>
    </location>
</feature>
<protein>
    <submittedName>
        <fullName evidence="7">LysE family efflux protein</fullName>
    </submittedName>
</protein>
<evidence type="ECO:0000256" key="6">
    <source>
        <dbReference type="SAM" id="Phobius"/>
    </source>
</evidence>
<reference evidence="7 8" key="1">
    <citation type="submission" date="2011-05" db="EMBL/GenBank/DDBJ databases">
        <authorList>
            <person name="Muzny D."/>
            <person name="Qin X."/>
            <person name="Deng J."/>
            <person name="Jiang H."/>
            <person name="Liu Y."/>
            <person name="Qu J."/>
            <person name="Song X.-Z."/>
            <person name="Zhang L."/>
            <person name="Thornton R."/>
            <person name="Coyle M."/>
            <person name="Francisco L."/>
            <person name="Jackson L."/>
            <person name="Javaid M."/>
            <person name="Korchina V."/>
            <person name="Kovar C."/>
            <person name="Mata R."/>
            <person name="Mathew T."/>
            <person name="Ngo R."/>
            <person name="Nguyen L."/>
            <person name="Nguyen N."/>
            <person name="Okwuonu G."/>
            <person name="Ongeri F."/>
            <person name="Pham C."/>
            <person name="Simmons D."/>
            <person name="Wilczek-Boney K."/>
            <person name="Hale W."/>
            <person name="Jakkamsetti A."/>
            <person name="Pham P."/>
            <person name="Ruth R."/>
            <person name="San Lucas F."/>
            <person name="Warren J."/>
            <person name="Zhang J."/>
            <person name="Zhao Z."/>
            <person name="Zhou C."/>
            <person name="Zhu D."/>
            <person name="Lee S."/>
            <person name="Bess C."/>
            <person name="Blankenburg K."/>
            <person name="Forbes L."/>
            <person name="Fu Q."/>
            <person name="Gubbala S."/>
            <person name="Hirani K."/>
            <person name="Jayaseelan J.C."/>
            <person name="Lara F."/>
            <person name="Munidasa M."/>
            <person name="Palculict T."/>
            <person name="Patil S."/>
            <person name="Pu L.-L."/>
            <person name="Saada N."/>
            <person name="Tang L."/>
            <person name="Weissenberger G."/>
            <person name="Zhu Y."/>
            <person name="Hemphill L."/>
            <person name="Shang Y."/>
            <person name="Youmans B."/>
            <person name="Ayvaz T."/>
            <person name="Ross M."/>
            <person name="Santibanez J."/>
            <person name="Aqrawi P."/>
            <person name="Gross S."/>
            <person name="Joshi V."/>
            <person name="Fowler G."/>
            <person name="Nazareth L."/>
            <person name="Reid J."/>
            <person name="Worley K."/>
            <person name="Petrosino J."/>
            <person name="Highlander S."/>
            <person name="Gibbs R."/>
        </authorList>
    </citation>
    <scope>NUCLEOTIDE SEQUENCE [LARGE SCALE GENOMIC DNA]</scope>
    <source>
        <strain evidence="7 8">871</strain>
    </source>
</reference>
<dbReference type="PANTHER" id="PTHR30086:SF20">
    <property type="entry name" value="ARGININE EXPORTER PROTEIN ARGO-RELATED"/>
    <property type="match status" value="1"/>
</dbReference>
<comment type="subcellular location">
    <subcellularLocation>
        <location evidence="1">Cell membrane</location>
        <topology evidence="1">Multi-pass membrane protein</topology>
    </subcellularLocation>
</comment>
<proteinExistence type="predicted"/>
<dbReference type="InterPro" id="IPR001123">
    <property type="entry name" value="LeuE-type"/>
</dbReference>
<keyword evidence="4 6" id="KW-1133">Transmembrane helix</keyword>
<dbReference type="Pfam" id="PF01810">
    <property type="entry name" value="LysE"/>
    <property type="match status" value="1"/>
</dbReference>
<evidence type="ECO:0000313" key="7">
    <source>
        <dbReference type="EMBL" id="EGY53768.1"/>
    </source>
</evidence>
<dbReference type="HOGENOM" id="CLU_079569_1_3_4"/>
<dbReference type="GO" id="GO:0015171">
    <property type="term" value="F:amino acid transmembrane transporter activity"/>
    <property type="evidence" value="ECO:0007669"/>
    <property type="project" value="TreeGrafter"/>
</dbReference>
<evidence type="ECO:0000256" key="4">
    <source>
        <dbReference type="ARBA" id="ARBA00022989"/>
    </source>
</evidence>
<evidence type="ECO:0000256" key="3">
    <source>
        <dbReference type="ARBA" id="ARBA00022692"/>
    </source>
</evidence>
<sequence>MPAWTWWASVLSFALASSISPGPVNLLTLSNTLSGYLNSSFRFITGATVGFMLQLLILGTALQPLLRAWPWLETALHIGGVLFLLWLAWLLWRDSGQLDDARRRPADWHTGLALQWLNPKAYLAAAAAVGLYAGGSPQHLYWLTAAYGAVCWLSLAVWIGLGCLLRRHAQSPRRMRALNRLLSVLLLLSIGLML</sequence>
<dbReference type="AlphaFoldDB" id="G4CEP0"/>
<dbReference type="PATRIC" id="fig|1032488.3.peg.73"/>
<feature type="transmembrane region" description="Helical" evidence="6">
    <location>
        <begin position="74"/>
        <end position="92"/>
    </location>
</feature>
<accession>G4CEP0</accession>
<keyword evidence="3 6" id="KW-0812">Transmembrane</keyword>
<evidence type="ECO:0000256" key="2">
    <source>
        <dbReference type="ARBA" id="ARBA00022475"/>
    </source>
</evidence>
<keyword evidence="8" id="KW-1185">Reference proteome</keyword>
<feature type="transmembrane region" description="Helical" evidence="6">
    <location>
        <begin position="113"/>
        <end position="134"/>
    </location>
</feature>